<comment type="caution">
    <text evidence="2">The sequence shown here is derived from an EMBL/GenBank/DDBJ whole genome shotgun (WGS) entry which is preliminary data.</text>
</comment>
<reference evidence="2" key="1">
    <citation type="submission" date="2020-11" db="EMBL/GenBank/DDBJ databases">
        <title>Whole-genome analyses of Nonomuraea sp. K274.</title>
        <authorList>
            <person name="Veyisoglu A."/>
        </authorList>
    </citation>
    <scope>NUCLEOTIDE SEQUENCE</scope>
    <source>
        <strain evidence="2">K274</strain>
    </source>
</reference>
<dbReference type="InterPro" id="IPR013216">
    <property type="entry name" value="Methyltransf_11"/>
</dbReference>
<sequence length="203" mass="21629">MIGQLYAESLTGAEIDIEYEDGRREPLAAMRWLEPIDGDEAMLSRCTGPTLDVGSGPGRLTVALAARGVAVLGIDVTPHAVRLTLEAGGLALCRDVFGRVPGSGRWATALLADGNIGIGGDPAALLRRMRELVRPGGEVIAEVAAPGTPSVAERVRLRHGEVTGSWFRWGRVSASDAPTLARESGFTITDCHQRAGRWFAFLR</sequence>
<dbReference type="GO" id="GO:0032259">
    <property type="term" value="P:methylation"/>
    <property type="evidence" value="ECO:0007669"/>
    <property type="project" value="UniProtKB-KW"/>
</dbReference>
<dbReference type="AlphaFoldDB" id="A0A931F623"/>
<dbReference type="Gene3D" id="3.40.50.150">
    <property type="entry name" value="Vaccinia Virus protein VP39"/>
    <property type="match status" value="1"/>
</dbReference>
<accession>A0A931F623</accession>
<dbReference type="Proteomes" id="UP000605361">
    <property type="component" value="Unassembled WGS sequence"/>
</dbReference>
<evidence type="ECO:0000313" key="2">
    <source>
        <dbReference type="EMBL" id="MBF8192788.1"/>
    </source>
</evidence>
<keyword evidence="2" id="KW-0489">Methyltransferase</keyword>
<dbReference type="SUPFAM" id="SSF53335">
    <property type="entry name" value="S-adenosyl-L-methionine-dependent methyltransferases"/>
    <property type="match status" value="1"/>
</dbReference>
<dbReference type="CDD" id="cd02440">
    <property type="entry name" value="AdoMet_MTases"/>
    <property type="match status" value="1"/>
</dbReference>
<organism evidence="2 3">
    <name type="scientific">Nonomuraea cypriaca</name>
    <dbReference type="NCBI Taxonomy" id="1187855"/>
    <lineage>
        <taxon>Bacteria</taxon>
        <taxon>Bacillati</taxon>
        <taxon>Actinomycetota</taxon>
        <taxon>Actinomycetes</taxon>
        <taxon>Streptosporangiales</taxon>
        <taxon>Streptosporangiaceae</taxon>
        <taxon>Nonomuraea</taxon>
    </lineage>
</organism>
<dbReference type="GO" id="GO:0008757">
    <property type="term" value="F:S-adenosylmethionine-dependent methyltransferase activity"/>
    <property type="evidence" value="ECO:0007669"/>
    <property type="project" value="InterPro"/>
</dbReference>
<proteinExistence type="predicted"/>
<evidence type="ECO:0000313" key="3">
    <source>
        <dbReference type="Proteomes" id="UP000605361"/>
    </source>
</evidence>
<protein>
    <submittedName>
        <fullName evidence="2">Methyltransferase domain-containing protein</fullName>
    </submittedName>
</protein>
<feature type="domain" description="Methyltransferase type 11" evidence="1">
    <location>
        <begin position="51"/>
        <end position="140"/>
    </location>
</feature>
<keyword evidence="3" id="KW-1185">Reference proteome</keyword>
<dbReference type="InterPro" id="IPR029063">
    <property type="entry name" value="SAM-dependent_MTases_sf"/>
</dbReference>
<name>A0A931F623_9ACTN</name>
<dbReference type="RefSeq" id="WP_195901671.1">
    <property type="nucleotide sequence ID" value="NZ_JADOGI010000232.1"/>
</dbReference>
<dbReference type="EMBL" id="JADOGI010000232">
    <property type="protein sequence ID" value="MBF8192788.1"/>
    <property type="molecule type" value="Genomic_DNA"/>
</dbReference>
<gene>
    <name evidence="2" type="ORF">ITP53_45350</name>
</gene>
<keyword evidence="2" id="KW-0808">Transferase</keyword>
<evidence type="ECO:0000259" key="1">
    <source>
        <dbReference type="Pfam" id="PF08241"/>
    </source>
</evidence>
<dbReference type="Pfam" id="PF08241">
    <property type="entry name" value="Methyltransf_11"/>
    <property type="match status" value="1"/>
</dbReference>